<proteinExistence type="predicted"/>
<dbReference type="InterPro" id="IPR014710">
    <property type="entry name" value="RmlC-like_jellyroll"/>
</dbReference>
<keyword evidence="1" id="KW-0479">Metal-binding</keyword>
<dbReference type="InterPro" id="IPR011051">
    <property type="entry name" value="RmlC_Cupin_sf"/>
</dbReference>
<evidence type="ECO:0000259" key="2">
    <source>
        <dbReference type="Pfam" id="PF07883"/>
    </source>
</evidence>
<accession>A0A9X3S843</accession>
<dbReference type="EMBL" id="JAPDOD010000030">
    <property type="protein sequence ID" value="MDA0164068.1"/>
    <property type="molecule type" value="Genomic_DNA"/>
</dbReference>
<comment type="caution">
    <text evidence="3">The sequence shown here is derived from an EMBL/GenBank/DDBJ whole genome shotgun (WGS) entry which is preliminary data.</text>
</comment>
<evidence type="ECO:0000313" key="3">
    <source>
        <dbReference type="EMBL" id="MDA0164068.1"/>
    </source>
</evidence>
<dbReference type="AlphaFoldDB" id="A0A9X3S843"/>
<evidence type="ECO:0000256" key="1">
    <source>
        <dbReference type="ARBA" id="ARBA00022723"/>
    </source>
</evidence>
<dbReference type="Gene3D" id="2.60.120.10">
    <property type="entry name" value="Jelly Rolls"/>
    <property type="match status" value="1"/>
</dbReference>
<dbReference type="PANTHER" id="PTHR35848:SF6">
    <property type="entry name" value="CUPIN TYPE-2 DOMAIN-CONTAINING PROTEIN"/>
    <property type="match status" value="1"/>
</dbReference>
<organism evidence="3 4">
    <name type="scientific">Solirubrobacter ginsenosidimutans</name>
    <dbReference type="NCBI Taxonomy" id="490573"/>
    <lineage>
        <taxon>Bacteria</taxon>
        <taxon>Bacillati</taxon>
        <taxon>Actinomycetota</taxon>
        <taxon>Thermoleophilia</taxon>
        <taxon>Solirubrobacterales</taxon>
        <taxon>Solirubrobacteraceae</taxon>
        <taxon>Solirubrobacter</taxon>
    </lineage>
</organism>
<dbReference type="RefSeq" id="WP_270043318.1">
    <property type="nucleotide sequence ID" value="NZ_JAPDOD010000030.1"/>
</dbReference>
<dbReference type="SUPFAM" id="SSF51182">
    <property type="entry name" value="RmlC-like cupins"/>
    <property type="match status" value="1"/>
</dbReference>
<protein>
    <submittedName>
        <fullName evidence="3">Cupin domain-containing protein</fullName>
    </submittedName>
</protein>
<gene>
    <name evidence="3" type="ORF">OM076_27595</name>
</gene>
<dbReference type="InterPro" id="IPR013096">
    <property type="entry name" value="Cupin_2"/>
</dbReference>
<name>A0A9X3S843_9ACTN</name>
<dbReference type="GO" id="GO:0046872">
    <property type="term" value="F:metal ion binding"/>
    <property type="evidence" value="ECO:0007669"/>
    <property type="project" value="UniProtKB-KW"/>
</dbReference>
<evidence type="ECO:0000313" key="4">
    <source>
        <dbReference type="Proteomes" id="UP001149140"/>
    </source>
</evidence>
<dbReference type="PANTHER" id="PTHR35848">
    <property type="entry name" value="OXALATE-BINDING PROTEIN"/>
    <property type="match status" value="1"/>
</dbReference>
<feature type="domain" description="Cupin type-2" evidence="2">
    <location>
        <begin position="43"/>
        <end position="108"/>
    </location>
</feature>
<reference evidence="3" key="1">
    <citation type="submission" date="2022-10" db="EMBL/GenBank/DDBJ databases">
        <title>The WGS of Solirubrobacter ginsenosidimutans DSM 21036.</title>
        <authorList>
            <person name="Jiang Z."/>
        </authorList>
    </citation>
    <scope>NUCLEOTIDE SEQUENCE</scope>
    <source>
        <strain evidence="3">DSM 21036</strain>
    </source>
</reference>
<dbReference type="Proteomes" id="UP001149140">
    <property type="component" value="Unassembled WGS sequence"/>
</dbReference>
<dbReference type="InterPro" id="IPR051610">
    <property type="entry name" value="GPI/OXD"/>
</dbReference>
<sequence length="140" mass="14878">MFTASTPDLALLEVHLDSDPRGRVSPAFPINCFTGAEHTAVVYFEVQPGDYLPTHTDSAEEVLYIVAGEGEARVGGERGRVRAGDLAVIPAMVPHGIANTGEEPLKVVGFFCESEIFSTFAEPLQPIGLATLKQGEPVPA</sequence>
<keyword evidence="4" id="KW-1185">Reference proteome</keyword>
<dbReference type="Pfam" id="PF07883">
    <property type="entry name" value="Cupin_2"/>
    <property type="match status" value="1"/>
</dbReference>